<reference evidence="1 2" key="1">
    <citation type="submission" date="2023-05" db="EMBL/GenBank/DDBJ databases">
        <title>Gordonibacter KGMB12511T sp. nov., isolated from faeces of healthy Korean.</title>
        <authorList>
            <person name="Kim H.S."/>
            <person name="Kim J.-S."/>
            <person name="Suh M.K."/>
            <person name="Eom M.K."/>
            <person name="Do H.E."/>
            <person name="Lee J.-S."/>
        </authorList>
    </citation>
    <scope>NUCLEOTIDE SEQUENCE [LARGE SCALE GENOMIC DNA]</scope>
    <source>
        <strain evidence="1 2">KGMB12511</strain>
    </source>
</reference>
<gene>
    <name evidence="1" type="ORF">QNJ86_12495</name>
</gene>
<proteinExistence type="predicted"/>
<dbReference type="Proteomes" id="UP001232750">
    <property type="component" value="Unassembled WGS sequence"/>
</dbReference>
<evidence type="ECO:0000313" key="2">
    <source>
        <dbReference type="Proteomes" id="UP001232750"/>
    </source>
</evidence>
<comment type="caution">
    <text evidence="1">The sequence shown here is derived from an EMBL/GenBank/DDBJ whole genome shotgun (WGS) entry which is preliminary data.</text>
</comment>
<organism evidence="1 2">
    <name type="scientific">Gordonibacter faecis</name>
    <dbReference type="NCBI Taxonomy" id="3047475"/>
    <lineage>
        <taxon>Bacteria</taxon>
        <taxon>Bacillati</taxon>
        <taxon>Actinomycetota</taxon>
        <taxon>Coriobacteriia</taxon>
        <taxon>Eggerthellales</taxon>
        <taxon>Eggerthellaceae</taxon>
        <taxon>Gordonibacter</taxon>
    </lineage>
</organism>
<keyword evidence="2" id="KW-1185">Reference proteome</keyword>
<name>A0ABT7DPZ5_9ACTN</name>
<dbReference type="EMBL" id="JASJEU010000024">
    <property type="protein sequence ID" value="MDJ1651625.1"/>
    <property type="molecule type" value="Genomic_DNA"/>
</dbReference>
<accession>A0ABT7DPZ5</accession>
<protein>
    <submittedName>
        <fullName evidence="1">Uncharacterized protein</fullName>
    </submittedName>
</protein>
<sequence length="110" mass="12170">MATRAKNTEVKVITNADVPAPAKKQKVTVKGITVEVSADVMDDIDMLEWIGEMQEGNIFVFPKILRRMFGDNYAVVKEKLSTEHGITTTTEMTDFFTGVMNALSALDAKN</sequence>
<evidence type="ECO:0000313" key="1">
    <source>
        <dbReference type="EMBL" id="MDJ1651625.1"/>
    </source>
</evidence>
<dbReference type="RefSeq" id="WP_283832973.1">
    <property type="nucleotide sequence ID" value="NZ_JASJEU010000024.1"/>
</dbReference>